<dbReference type="eggNOG" id="COG2199">
    <property type="taxonomic scope" value="Bacteria"/>
</dbReference>
<feature type="domain" description="GGDEF" evidence="2">
    <location>
        <begin position="169"/>
        <end position="312"/>
    </location>
</feature>
<evidence type="ECO:0000259" key="2">
    <source>
        <dbReference type="PROSITE" id="PS50887"/>
    </source>
</evidence>
<dbReference type="PANTHER" id="PTHR33121:SF79">
    <property type="entry name" value="CYCLIC DI-GMP PHOSPHODIESTERASE PDED-RELATED"/>
    <property type="match status" value="1"/>
</dbReference>
<comment type="caution">
    <text evidence="3">The sequence shown here is derived from an EMBL/GenBank/DDBJ whole genome shotgun (WGS) entry which is preliminary data.</text>
</comment>
<evidence type="ECO:0000256" key="1">
    <source>
        <dbReference type="PROSITE-ProRule" id="PRU00339"/>
    </source>
</evidence>
<dbReference type="SUPFAM" id="SSF55073">
    <property type="entry name" value="Nucleotide cyclase"/>
    <property type="match status" value="2"/>
</dbReference>
<dbReference type="SMART" id="SM00028">
    <property type="entry name" value="TPR"/>
    <property type="match status" value="4"/>
</dbReference>
<dbReference type="InterPro" id="IPR029787">
    <property type="entry name" value="Nucleotide_cyclase"/>
</dbReference>
<protein>
    <submittedName>
        <fullName evidence="3">Diguanylate cyclase and serine/threonine protein kinase</fullName>
    </submittedName>
</protein>
<reference evidence="3 4" key="1">
    <citation type="journal article" date="2013" name="Genome Announc.">
        <title>Draft genome sequences for three mercury-methylating, sulfate-reducing bacteria.</title>
        <authorList>
            <person name="Brown S.D."/>
            <person name="Hurt R.A.Jr."/>
            <person name="Gilmour C.C."/>
            <person name="Elias D.A."/>
        </authorList>
    </citation>
    <scope>NUCLEOTIDE SEQUENCE [LARGE SCALE GENOMIC DNA]</scope>
    <source>
        <strain evidence="3 4">DSM 16529</strain>
    </source>
</reference>
<dbReference type="Proteomes" id="UP000014975">
    <property type="component" value="Unassembled WGS sequence"/>
</dbReference>
<feature type="repeat" description="TPR" evidence="1">
    <location>
        <begin position="645"/>
        <end position="678"/>
    </location>
</feature>
<dbReference type="InterPro" id="IPR019734">
    <property type="entry name" value="TPR_rpt"/>
</dbReference>
<dbReference type="SUPFAM" id="SSF48452">
    <property type="entry name" value="TPR-like"/>
    <property type="match status" value="1"/>
</dbReference>
<dbReference type="PANTHER" id="PTHR33121">
    <property type="entry name" value="CYCLIC DI-GMP PHOSPHODIESTERASE PDEF"/>
    <property type="match status" value="1"/>
</dbReference>
<dbReference type="InterPro" id="IPR050706">
    <property type="entry name" value="Cyclic-di-GMP_PDE-like"/>
</dbReference>
<proteinExistence type="predicted"/>
<dbReference type="Gene3D" id="3.30.70.270">
    <property type="match status" value="2"/>
</dbReference>
<dbReference type="PROSITE" id="PS50887">
    <property type="entry name" value="GGDEF"/>
    <property type="match status" value="1"/>
</dbReference>
<dbReference type="RefSeq" id="WP_020887360.1">
    <property type="nucleotide sequence ID" value="NZ_ATHI01000027.1"/>
</dbReference>
<dbReference type="OrthoDB" id="5430072at2"/>
<organism evidence="3 4">
    <name type="scientific">Alkalidesulfovibrio alkalitolerans DSM 16529</name>
    <dbReference type="NCBI Taxonomy" id="1121439"/>
    <lineage>
        <taxon>Bacteria</taxon>
        <taxon>Pseudomonadati</taxon>
        <taxon>Thermodesulfobacteriota</taxon>
        <taxon>Desulfovibrionia</taxon>
        <taxon>Desulfovibrionales</taxon>
        <taxon>Desulfovibrionaceae</taxon>
        <taxon>Alkalidesulfovibrio</taxon>
    </lineage>
</organism>
<keyword evidence="3" id="KW-0418">Kinase</keyword>
<dbReference type="eggNOG" id="COG0457">
    <property type="taxonomic scope" value="Bacteria"/>
</dbReference>
<evidence type="ECO:0000313" key="3">
    <source>
        <dbReference type="EMBL" id="EPR32311.1"/>
    </source>
</evidence>
<keyword evidence="3" id="KW-0723">Serine/threonine-protein kinase</keyword>
<evidence type="ECO:0000313" key="4">
    <source>
        <dbReference type="Proteomes" id="UP000014975"/>
    </source>
</evidence>
<dbReference type="PROSITE" id="PS50005">
    <property type="entry name" value="TPR"/>
    <property type="match status" value="1"/>
</dbReference>
<name>S7T6X9_9BACT</name>
<dbReference type="InterPro" id="IPR011990">
    <property type="entry name" value="TPR-like_helical_dom_sf"/>
</dbReference>
<dbReference type="PATRIC" id="fig|1121439.3.peg.2019"/>
<keyword evidence="1" id="KW-0802">TPR repeat</keyword>
<dbReference type="InterPro" id="IPR043128">
    <property type="entry name" value="Rev_trsase/Diguanyl_cyclase"/>
</dbReference>
<dbReference type="Gene3D" id="1.25.40.10">
    <property type="entry name" value="Tetratricopeptide repeat domain"/>
    <property type="match status" value="2"/>
</dbReference>
<dbReference type="SMART" id="SM00267">
    <property type="entry name" value="GGDEF"/>
    <property type="match status" value="1"/>
</dbReference>
<dbReference type="InterPro" id="IPR000160">
    <property type="entry name" value="GGDEF_dom"/>
</dbReference>
<keyword evidence="4" id="KW-1185">Reference proteome</keyword>
<dbReference type="STRING" id="1121439.dsat_0663"/>
<dbReference type="EMBL" id="ATHI01000027">
    <property type="protein sequence ID" value="EPR32311.1"/>
    <property type="molecule type" value="Genomic_DNA"/>
</dbReference>
<dbReference type="Pfam" id="PF00990">
    <property type="entry name" value="GGDEF"/>
    <property type="match status" value="1"/>
</dbReference>
<gene>
    <name evidence="3" type="ORF">dsat_0663</name>
</gene>
<sequence length="810" mass="87166">MTNTAPQSPAQSSFTGARLTRRDLIRHEARVREMLADFLHFGSSALFFPDAAKAVLPDMPGADGLPVHLSKERRLLLPLVQDGAVLAVFVAKGVRIRAPKGTLALLPAAARLVLRSLSLLKERELDPLTGLLHGHVFEQALAREIEAAQSCLSPAASGCVDPGLAASTGRLGVVLLDLDHYTAHLSRLGQDTADRLLAAVAVALRAVCPEQVAAARLGDDRFAFLWPGASAKDCQGLAEDLRAATARLRPKGLPEPVSLTACAGYALFPQDLSGPQTVLPPRDMARVLAGKARRAVSTAKELGRDRALAFSRIVEEGGRVLEALPLSRFSMNLGREVDIREGLRFLVWSPRFDEARGLTTTDGRRLIAEYPTMYKGEAVVIEVQDDLAFAEVLHLADAAWPIEAGDRLTLLDEHAPPPEGAADGAGQRDMLTGLYGYRDFLAFVAAERGRFERFAVVLARLTGQGGRSVAASRKQADALLRKFAAMAAKALGESATGGRYSLDSLAWFVPDRDPGELRAAFAELAGAARERLEVELAVGIAPWPFLAFSRADALDNARKALDHALLLPAPQVALFDSVSLNIAADRLFTQGDTYAAIEEYKLSLLADEDNTLSRNSLAVCLARLGRLEQALPLFRQVFATDPGDISAIYNYGTTCLRLSDPKEAERAFRRCLKIEPEHVFSLIRLGQIAESQGKAAKARGHYAKAAAAPGGEGLASRHLARLALAGGRLDEARELLHRAITHNPQDAHSIHLMARVYLDQGQDPEIAVSLAGQAAALKPRRSFHELHAEALEAAGRAADAEAVRRLALST</sequence>
<dbReference type="Pfam" id="PF14559">
    <property type="entry name" value="TPR_19"/>
    <property type="match status" value="2"/>
</dbReference>
<dbReference type="AlphaFoldDB" id="S7T6X9"/>
<dbReference type="GO" id="GO:0071111">
    <property type="term" value="F:cyclic-guanylate-specific phosphodiesterase activity"/>
    <property type="evidence" value="ECO:0007669"/>
    <property type="project" value="InterPro"/>
</dbReference>
<keyword evidence="3" id="KW-0808">Transferase</keyword>
<dbReference type="GO" id="GO:0004674">
    <property type="term" value="F:protein serine/threonine kinase activity"/>
    <property type="evidence" value="ECO:0007669"/>
    <property type="project" value="UniProtKB-KW"/>
</dbReference>
<accession>S7T6X9</accession>